<protein>
    <submittedName>
        <fullName evidence="1">Uncharacterized protein</fullName>
    </submittedName>
</protein>
<keyword evidence="2" id="KW-1185">Reference proteome</keyword>
<comment type="caution">
    <text evidence="1">The sequence shown here is derived from an EMBL/GenBank/DDBJ whole genome shotgun (WGS) entry which is preliminary data.</text>
</comment>
<sequence>MVMMMVMQGRSSRGLEYYLEDEEHKKKRQKRSKHVWRIRDRAQEKSNGTHPFQWLLRLGKTNGSHFTWAYDGVGSLLMQTRLLPLIRPPMSPCAMFLFISCGKRHQFRKIGVRQQSFRGFRGFGWDHVKLINVNVFIFFKFLQKTEEEEEACRQ</sequence>
<reference evidence="1 2" key="2">
    <citation type="journal article" date="2022" name="Mol. Ecol. Resour.">
        <title>The genomes of chicory, endive, great burdock and yacon provide insights into Asteraceae paleo-polyploidization history and plant inulin production.</title>
        <authorList>
            <person name="Fan W."/>
            <person name="Wang S."/>
            <person name="Wang H."/>
            <person name="Wang A."/>
            <person name="Jiang F."/>
            <person name="Liu H."/>
            <person name="Zhao H."/>
            <person name="Xu D."/>
            <person name="Zhang Y."/>
        </authorList>
    </citation>
    <scope>NUCLEOTIDE SEQUENCE [LARGE SCALE GENOMIC DNA]</scope>
    <source>
        <strain evidence="2">cv. Yunnan</strain>
        <tissue evidence="1">Leaves</tissue>
    </source>
</reference>
<accession>A0ACB9I6U2</accession>
<dbReference type="Proteomes" id="UP001056120">
    <property type="component" value="Linkage Group LG10"/>
</dbReference>
<name>A0ACB9I6U2_9ASTR</name>
<evidence type="ECO:0000313" key="2">
    <source>
        <dbReference type="Proteomes" id="UP001056120"/>
    </source>
</evidence>
<organism evidence="1 2">
    <name type="scientific">Smallanthus sonchifolius</name>
    <dbReference type="NCBI Taxonomy" id="185202"/>
    <lineage>
        <taxon>Eukaryota</taxon>
        <taxon>Viridiplantae</taxon>
        <taxon>Streptophyta</taxon>
        <taxon>Embryophyta</taxon>
        <taxon>Tracheophyta</taxon>
        <taxon>Spermatophyta</taxon>
        <taxon>Magnoliopsida</taxon>
        <taxon>eudicotyledons</taxon>
        <taxon>Gunneridae</taxon>
        <taxon>Pentapetalae</taxon>
        <taxon>asterids</taxon>
        <taxon>campanulids</taxon>
        <taxon>Asterales</taxon>
        <taxon>Asteraceae</taxon>
        <taxon>Asteroideae</taxon>
        <taxon>Heliantheae alliance</taxon>
        <taxon>Millerieae</taxon>
        <taxon>Smallanthus</taxon>
    </lineage>
</organism>
<reference evidence="2" key="1">
    <citation type="journal article" date="2022" name="Mol. Ecol. Resour.">
        <title>The genomes of chicory, endive, great burdock and yacon provide insights into Asteraceae palaeo-polyploidization history and plant inulin production.</title>
        <authorList>
            <person name="Fan W."/>
            <person name="Wang S."/>
            <person name="Wang H."/>
            <person name="Wang A."/>
            <person name="Jiang F."/>
            <person name="Liu H."/>
            <person name="Zhao H."/>
            <person name="Xu D."/>
            <person name="Zhang Y."/>
        </authorList>
    </citation>
    <scope>NUCLEOTIDE SEQUENCE [LARGE SCALE GENOMIC DNA]</scope>
    <source>
        <strain evidence="2">cv. Yunnan</strain>
    </source>
</reference>
<gene>
    <name evidence="1" type="ORF">L1987_31618</name>
</gene>
<proteinExistence type="predicted"/>
<evidence type="ECO:0000313" key="1">
    <source>
        <dbReference type="EMBL" id="KAI3803466.1"/>
    </source>
</evidence>
<dbReference type="EMBL" id="CM042027">
    <property type="protein sequence ID" value="KAI3803466.1"/>
    <property type="molecule type" value="Genomic_DNA"/>
</dbReference>